<dbReference type="PANTHER" id="PTHR46056:SF12">
    <property type="entry name" value="LONG-CHAIN-ALCOHOL OXIDASE"/>
    <property type="match status" value="1"/>
</dbReference>
<dbReference type="SUPFAM" id="SSF51905">
    <property type="entry name" value="FAD/NAD(P)-binding domain"/>
    <property type="match status" value="1"/>
</dbReference>
<dbReference type="Pfam" id="PF00732">
    <property type="entry name" value="GMC_oxred_N"/>
    <property type="match status" value="1"/>
</dbReference>
<proteinExistence type="inferred from homology"/>
<dbReference type="InterPro" id="IPR000172">
    <property type="entry name" value="GMC_OxRdtase_N"/>
</dbReference>
<gene>
    <name evidence="7" type="ORF">FG383_14330</name>
</gene>
<dbReference type="OrthoDB" id="9787779at2"/>
<keyword evidence="3" id="KW-0274">FAD</keyword>
<evidence type="ECO:0000259" key="5">
    <source>
        <dbReference type="Pfam" id="PF00732"/>
    </source>
</evidence>
<dbReference type="InterPro" id="IPR036188">
    <property type="entry name" value="FAD/NAD-bd_sf"/>
</dbReference>
<sequence length="580" mass="64539">MAKVLPKTDVVTVGVGWFGGIVAAELTKAGYNVVGLDKGKEKNIKDYQLTHDEVRYPIRGEGYQKLTKETYTYRNTLDQEATPIRDKATSVIGEGIGGGGSHWGAQTHRYYPYDFEIKTKTIEKYGDGKIPTDMTIQDWGITYDELEPYFDKFEKMAGISGEPDPNYPERSNPYPNPPLKKSEALRLFEETTKQMGYQPFMIPTGTVSQSYTNPDGQQLNACQYCAFCGSNYCEYGAKADPVVTVIPTAQKTGKFDLRTHAKVTRVLHDGQKATGVLYQDTRTGEEFEQPADLVVLTSYVFNNVRLLLLSGIGEPYNPQTGTGVIGKNFTDHHGITISFGLFDDKKFNNYAATGAYGMAITDYTGDLFDHTNLDFIHGGQIELRITGTAPIANNLTAPGTSTWGKDFKRESLFYANRSLMVFTQKATMPFKNHYLDLDPNYKDENSDPLIRITWDYSNNDRGIHDFLQQKHIEILEEMKATHILPVPIPEHYTGGLAFQHNGGGVIMGSDPTNSAINNYLQMWDMDNLFVCGASAFPHFSATNPTTTAAALTYRATEGMIQFLKNGGGQLVVAKNEKQLV</sequence>
<evidence type="ECO:0000259" key="6">
    <source>
        <dbReference type="Pfam" id="PF05199"/>
    </source>
</evidence>
<keyword evidence="4" id="KW-0560">Oxidoreductase</keyword>
<dbReference type="AlphaFoldDB" id="A0A544T0K8"/>
<keyword evidence="8" id="KW-1185">Reference proteome</keyword>
<keyword evidence="2" id="KW-0285">Flavoprotein</keyword>
<evidence type="ECO:0000313" key="7">
    <source>
        <dbReference type="EMBL" id="TQR10993.1"/>
    </source>
</evidence>
<dbReference type="Pfam" id="PF05199">
    <property type="entry name" value="GMC_oxred_C"/>
    <property type="match status" value="1"/>
</dbReference>
<protein>
    <submittedName>
        <fullName evidence="7">GMC family oxidoreductase</fullName>
    </submittedName>
</protein>
<comment type="caution">
    <text evidence="7">The sequence shown here is derived from an EMBL/GenBank/DDBJ whole genome shotgun (WGS) entry which is preliminary data.</text>
</comment>
<organism evidence="7 8">
    <name type="scientific">Psychrobacillus soli</name>
    <dbReference type="NCBI Taxonomy" id="1543965"/>
    <lineage>
        <taxon>Bacteria</taxon>
        <taxon>Bacillati</taxon>
        <taxon>Bacillota</taxon>
        <taxon>Bacilli</taxon>
        <taxon>Bacillales</taxon>
        <taxon>Bacillaceae</taxon>
        <taxon>Psychrobacillus</taxon>
    </lineage>
</organism>
<evidence type="ECO:0000313" key="8">
    <source>
        <dbReference type="Proteomes" id="UP000318937"/>
    </source>
</evidence>
<reference evidence="7 8" key="1">
    <citation type="submission" date="2019-05" db="EMBL/GenBank/DDBJ databases">
        <title>Psychrobacillus vulpis sp. nov., a new species isolated from feces of a red fox that inhabits in The Tablas de Daimiel Natural Park, Albacete, Spain.</title>
        <authorList>
            <person name="Rodriguez M."/>
            <person name="Reina J.C."/>
            <person name="Bejar V."/>
            <person name="Llamas I."/>
        </authorList>
    </citation>
    <scope>NUCLEOTIDE SEQUENCE [LARGE SCALE GENOMIC DNA]</scope>
    <source>
        <strain evidence="7 8">NHI-2</strain>
    </source>
</reference>
<name>A0A544T0K8_9BACI</name>
<dbReference type="GO" id="GO:0016614">
    <property type="term" value="F:oxidoreductase activity, acting on CH-OH group of donors"/>
    <property type="evidence" value="ECO:0007669"/>
    <property type="project" value="InterPro"/>
</dbReference>
<comment type="similarity">
    <text evidence="1">Belongs to the GMC oxidoreductase family.</text>
</comment>
<dbReference type="RefSeq" id="WP_142608078.1">
    <property type="nucleotide sequence ID" value="NZ_VDGG01000032.1"/>
</dbReference>
<feature type="domain" description="Glucose-methanol-choline oxidoreductase N-terminal" evidence="5">
    <location>
        <begin position="142"/>
        <end position="332"/>
    </location>
</feature>
<dbReference type="EMBL" id="VDGG01000032">
    <property type="protein sequence ID" value="TQR10993.1"/>
    <property type="molecule type" value="Genomic_DNA"/>
</dbReference>
<dbReference type="Proteomes" id="UP000318937">
    <property type="component" value="Unassembled WGS sequence"/>
</dbReference>
<dbReference type="GO" id="GO:0050660">
    <property type="term" value="F:flavin adenine dinucleotide binding"/>
    <property type="evidence" value="ECO:0007669"/>
    <property type="project" value="InterPro"/>
</dbReference>
<dbReference type="PANTHER" id="PTHR46056">
    <property type="entry name" value="LONG-CHAIN-ALCOHOL OXIDASE"/>
    <property type="match status" value="1"/>
</dbReference>
<evidence type="ECO:0000256" key="4">
    <source>
        <dbReference type="ARBA" id="ARBA00023002"/>
    </source>
</evidence>
<evidence type="ECO:0000256" key="1">
    <source>
        <dbReference type="ARBA" id="ARBA00010790"/>
    </source>
</evidence>
<evidence type="ECO:0000256" key="2">
    <source>
        <dbReference type="ARBA" id="ARBA00022630"/>
    </source>
</evidence>
<dbReference type="Gene3D" id="3.50.50.60">
    <property type="entry name" value="FAD/NAD(P)-binding domain"/>
    <property type="match status" value="2"/>
</dbReference>
<dbReference type="InterPro" id="IPR007867">
    <property type="entry name" value="GMC_OxRtase_C"/>
</dbReference>
<evidence type="ECO:0000256" key="3">
    <source>
        <dbReference type="ARBA" id="ARBA00022827"/>
    </source>
</evidence>
<accession>A0A544T0K8</accession>
<feature type="domain" description="Glucose-methanol-choline oxidoreductase C-terminal" evidence="6">
    <location>
        <begin position="436"/>
        <end position="551"/>
    </location>
</feature>